<dbReference type="Proteomes" id="UP000190951">
    <property type="component" value="Chromosome"/>
</dbReference>
<dbReference type="AlphaFoldDB" id="A0A1S8KYM3"/>
<protein>
    <submittedName>
        <fullName evidence="1">Uncharacterized protein</fullName>
    </submittedName>
</protein>
<accession>A0A1S8KYM3</accession>
<evidence type="ECO:0000313" key="2">
    <source>
        <dbReference type="Proteomes" id="UP000190951"/>
    </source>
</evidence>
<dbReference type="GO" id="GO:0043937">
    <property type="term" value="P:regulation of sporulation"/>
    <property type="evidence" value="ECO:0007669"/>
    <property type="project" value="InterPro"/>
</dbReference>
<dbReference type="InterPro" id="IPR037208">
    <property type="entry name" value="Spo0E-like_sf"/>
</dbReference>
<dbReference type="SUPFAM" id="SSF140500">
    <property type="entry name" value="BAS1536-like"/>
    <property type="match status" value="1"/>
</dbReference>
<name>A0A1S8KYM3_9CLOT</name>
<dbReference type="KEGG" id="crw:CROST_036220"/>
<evidence type="ECO:0000313" key="1">
    <source>
        <dbReference type="EMBL" id="URZ12877.1"/>
    </source>
</evidence>
<gene>
    <name evidence="1" type="ORF">CROST_036220</name>
</gene>
<organism evidence="1 2">
    <name type="scientific">Clostridium felsineum</name>
    <dbReference type="NCBI Taxonomy" id="36839"/>
    <lineage>
        <taxon>Bacteria</taxon>
        <taxon>Bacillati</taxon>
        <taxon>Bacillota</taxon>
        <taxon>Clostridia</taxon>
        <taxon>Eubacteriales</taxon>
        <taxon>Clostridiaceae</taxon>
        <taxon>Clostridium</taxon>
    </lineage>
</organism>
<reference evidence="1 2" key="1">
    <citation type="submission" date="2022-04" db="EMBL/GenBank/DDBJ databases">
        <title>Genome sequence of C. roseum typestrain.</title>
        <authorList>
            <person name="Poehlein A."/>
            <person name="Schoch T."/>
            <person name="Duerre P."/>
            <person name="Daniel R."/>
        </authorList>
    </citation>
    <scope>NUCLEOTIDE SEQUENCE [LARGE SCALE GENOMIC DNA]</scope>
    <source>
        <strain evidence="1 2">DSM 7320</strain>
    </source>
</reference>
<keyword evidence="2" id="KW-1185">Reference proteome</keyword>
<dbReference type="EMBL" id="CP096983">
    <property type="protein sequence ID" value="URZ12877.1"/>
    <property type="molecule type" value="Genomic_DNA"/>
</dbReference>
<sequence length="63" mass="7665">MKNVNKLLESIENLRSKLYNEINFKDTRLTDKTVLEDSLILNEEINEYYKIIDKIRQRYSRAK</sequence>
<proteinExistence type="predicted"/>
<dbReference type="RefSeq" id="WP_077832241.1">
    <property type="nucleotide sequence ID" value="NZ_CP096983.1"/>
</dbReference>
<dbReference type="STRING" id="84029.CROST_38480"/>